<evidence type="ECO:0000313" key="2">
    <source>
        <dbReference type="Proteomes" id="UP000034054"/>
    </source>
</evidence>
<dbReference type="InterPro" id="IPR051806">
    <property type="entry name" value="HAD-like_SPP"/>
</dbReference>
<dbReference type="SUPFAM" id="SSF56784">
    <property type="entry name" value="HAD-like"/>
    <property type="match status" value="1"/>
</dbReference>
<dbReference type="SFLD" id="SFLDG01129">
    <property type="entry name" value="C1.5:_HAD__Beta-PGM__Phosphata"/>
    <property type="match status" value="1"/>
</dbReference>
<dbReference type="SFLD" id="SFLDS00003">
    <property type="entry name" value="Haloacid_Dehalogenase"/>
    <property type="match status" value="1"/>
</dbReference>
<dbReference type="Gene3D" id="3.40.50.1000">
    <property type="entry name" value="HAD superfamily/HAD-like"/>
    <property type="match status" value="1"/>
</dbReference>
<dbReference type="EMBL" id="LCRH01000046">
    <property type="protein sequence ID" value="KKW31921.1"/>
    <property type="molecule type" value="Genomic_DNA"/>
</dbReference>
<protein>
    <submittedName>
        <fullName evidence="1">Haloacid dehalogenase superfamily protein, subfamily IA, variant 3 with third motif having DD or ED</fullName>
    </submittedName>
</protein>
<dbReference type="Gene3D" id="1.10.150.240">
    <property type="entry name" value="Putative phosphatase, domain 2"/>
    <property type="match status" value="1"/>
</dbReference>
<dbReference type="AlphaFoldDB" id="A0A0G1XLY9"/>
<accession>A0A0G1XLY9</accession>
<dbReference type="InterPro" id="IPR023198">
    <property type="entry name" value="PGP-like_dom2"/>
</dbReference>
<dbReference type="InterPro" id="IPR036412">
    <property type="entry name" value="HAD-like_sf"/>
</dbReference>
<dbReference type="Proteomes" id="UP000034054">
    <property type="component" value="Unassembled WGS sequence"/>
</dbReference>
<dbReference type="PANTHER" id="PTHR43481">
    <property type="entry name" value="FRUCTOSE-1-PHOSPHATE PHOSPHATASE"/>
    <property type="match status" value="1"/>
</dbReference>
<dbReference type="InterPro" id="IPR041492">
    <property type="entry name" value="HAD_2"/>
</dbReference>
<evidence type="ECO:0000313" key="1">
    <source>
        <dbReference type="EMBL" id="KKW31921.1"/>
    </source>
</evidence>
<gene>
    <name evidence="1" type="ORF">UY76_C0046G0005</name>
</gene>
<reference evidence="1 2" key="1">
    <citation type="journal article" date="2015" name="Nature">
        <title>rRNA introns, odd ribosomes, and small enigmatic genomes across a large radiation of phyla.</title>
        <authorList>
            <person name="Brown C.T."/>
            <person name="Hug L.A."/>
            <person name="Thomas B.C."/>
            <person name="Sharon I."/>
            <person name="Castelle C.J."/>
            <person name="Singh A."/>
            <person name="Wilkins M.J."/>
            <person name="Williams K.H."/>
            <person name="Banfield J.F."/>
        </authorList>
    </citation>
    <scope>NUCLEOTIDE SEQUENCE [LARGE SCALE GENOMIC DNA]</scope>
</reference>
<organism evidence="1 2">
    <name type="scientific">Candidatus Uhrbacteria bacterium GW2011_GWA2_52_8d</name>
    <dbReference type="NCBI Taxonomy" id="1618979"/>
    <lineage>
        <taxon>Bacteria</taxon>
        <taxon>Candidatus Uhriibacteriota</taxon>
    </lineage>
</organism>
<dbReference type="InterPro" id="IPR006439">
    <property type="entry name" value="HAD-SF_hydro_IA"/>
</dbReference>
<dbReference type="SFLD" id="SFLDG01135">
    <property type="entry name" value="C1.5.6:_HAD__Beta-PGM__Phospha"/>
    <property type="match status" value="1"/>
</dbReference>
<dbReference type="PANTHER" id="PTHR43481:SF4">
    <property type="entry name" value="GLYCEROL-1-PHOSPHATE PHOSPHOHYDROLASE 1-RELATED"/>
    <property type="match status" value="1"/>
</dbReference>
<dbReference type="GO" id="GO:0050308">
    <property type="term" value="F:sugar-phosphatase activity"/>
    <property type="evidence" value="ECO:0007669"/>
    <property type="project" value="TreeGrafter"/>
</dbReference>
<dbReference type="NCBIfam" id="TIGR01509">
    <property type="entry name" value="HAD-SF-IA-v3"/>
    <property type="match status" value="1"/>
</dbReference>
<sequence>MTSPGFLFDLDGLLINSEELSKLAFEQMCSKIGCEFSDDYHASIRGKRKSQWSQEFVDSFSPSSSAREVADLHTSLLLRQMDTSVQLMPGAKELLKWVEKNRYPRALVTSSDLNYTRTYLEKLGIQRFFRQIVTAEDVVTGKPDPEPYMIGATRIQKEPQACYVFEDSINGVISGKAAGSVVIAVPSTGSDRKQMGSADYVVSTLAEGLDVLKAMGL</sequence>
<comment type="caution">
    <text evidence="1">The sequence shown here is derived from an EMBL/GenBank/DDBJ whole genome shotgun (WGS) entry which is preliminary data.</text>
</comment>
<dbReference type="Pfam" id="PF13419">
    <property type="entry name" value="HAD_2"/>
    <property type="match status" value="1"/>
</dbReference>
<proteinExistence type="predicted"/>
<name>A0A0G1XLY9_9BACT</name>
<dbReference type="InterPro" id="IPR023214">
    <property type="entry name" value="HAD_sf"/>
</dbReference>